<organism evidence="1 2">
    <name type="scientific">Devosia oryzisoli</name>
    <dbReference type="NCBI Taxonomy" id="2774138"/>
    <lineage>
        <taxon>Bacteria</taxon>
        <taxon>Pseudomonadati</taxon>
        <taxon>Pseudomonadota</taxon>
        <taxon>Alphaproteobacteria</taxon>
        <taxon>Hyphomicrobiales</taxon>
        <taxon>Devosiaceae</taxon>
        <taxon>Devosia</taxon>
    </lineage>
</organism>
<name>A0A927FWX8_9HYPH</name>
<sequence length="62" mass="6664">MDTDLAMNLLAARTTMTQNSAQMAVFKKAHDMEADLLNSLMQTALEMAPPPPGQGTKVDKTA</sequence>
<dbReference type="InterPro" id="IPR025906">
    <property type="entry name" value="YjfB_motility"/>
</dbReference>
<dbReference type="AlphaFoldDB" id="A0A927FWX8"/>
<dbReference type="RefSeq" id="WP_191777777.1">
    <property type="nucleotide sequence ID" value="NZ_JACYFU010000005.1"/>
</dbReference>
<evidence type="ECO:0000313" key="2">
    <source>
        <dbReference type="Proteomes" id="UP000654108"/>
    </source>
</evidence>
<accession>A0A927FWX8</accession>
<protein>
    <submittedName>
        <fullName evidence="1">Motility protein</fullName>
    </submittedName>
</protein>
<dbReference type="Pfam" id="PF14070">
    <property type="entry name" value="YjfB_motility"/>
    <property type="match status" value="1"/>
</dbReference>
<reference evidence="1" key="1">
    <citation type="submission" date="2020-09" db="EMBL/GenBank/DDBJ databases">
        <title>Genome seq and assembly of Devosia sp.</title>
        <authorList>
            <person name="Chhetri G."/>
        </authorList>
    </citation>
    <scope>NUCLEOTIDE SEQUENCE</scope>
    <source>
        <strain evidence="1">PTR5</strain>
    </source>
</reference>
<proteinExistence type="predicted"/>
<gene>
    <name evidence="1" type="ORF">IC608_16350</name>
</gene>
<comment type="caution">
    <text evidence="1">The sequence shown here is derived from an EMBL/GenBank/DDBJ whole genome shotgun (WGS) entry which is preliminary data.</text>
</comment>
<keyword evidence="2" id="KW-1185">Reference proteome</keyword>
<dbReference type="EMBL" id="JACYFU010000005">
    <property type="protein sequence ID" value="MBD8067042.1"/>
    <property type="molecule type" value="Genomic_DNA"/>
</dbReference>
<dbReference type="Proteomes" id="UP000654108">
    <property type="component" value="Unassembled WGS sequence"/>
</dbReference>
<evidence type="ECO:0000313" key="1">
    <source>
        <dbReference type="EMBL" id="MBD8067042.1"/>
    </source>
</evidence>